<evidence type="ECO:0000313" key="2">
    <source>
        <dbReference type="Proteomes" id="UP000593846"/>
    </source>
</evidence>
<protein>
    <submittedName>
        <fullName evidence="1">Uncharacterized protein</fullName>
    </submittedName>
</protein>
<dbReference type="EMBL" id="CP063311">
    <property type="protein sequence ID" value="QOV22877.1"/>
    <property type="molecule type" value="Genomic_DNA"/>
</dbReference>
<sequence>MKLTNEEKEIVQRFRELPRDKKKAFLASEDAFESWIKTAMKFVWGQITREIIRELLQYLREQFLGF</sequence>
<reference evidence="2" key="1">
    <citation type="submission" date="2020-10" db="EMBL/GenBank/DDBJ databases">
        <title>Genome-based taxonomic classification of the species Anabaenopsis elenkinii.</title>
        <authorList>
            <person name="Delbaje E."/>
            <person name="Andreote A.P.D."/>
            <person name="Pellegrinetti T.A."/>
            <person name="Cruz R.B."/>
            <person name="Branco L.H.Z."/>
            <person name="Fiore M.F."/>
        </authorList>
    </citation>
    <scope>NUCLEOTIDE SEQUENCE [LARGE SCALE GENOMIC DNA]</scope>
    <source>
        <strain evidence="2">CCIBt3563</strain>
    </source>
</reference>
<dbReference type="KEGG" id="aee:IM676_00440"/>
<proteinExistence type="predicted"/>
<dbReference type="RefSeq" id="WP_200988490.1">
    <property type="nucleotide sequence ID" value="NZ_CP063311.1"/>
</dbReference>
<gene>
    <name evidence="1" type="ORF">IM676_00440</name>
</gene>
<keyword evidence="2" id="KW-1185">Reference proteome</keyword>
<name>A0A7S6REF8_9CYAN</name>
<evidence type="ECO:0000313" key="1">
    <source>
        <dbReference type="EMBL" id="QOV22877.1"/>
    </source>
</evidence>
<dbReference type="AlphaFoldDB" id="A0A7S6REF8"/>
<dbReference type="Proteomes" id="UP000593846">
    <property type="component" value="Chromosome"/>
</dbReference>
<organism evidence="1 2">
    <name type="scientific">Anabaenopsis elenkinii CCIBt3563</name>
    <dbReference type="NCBI Taxonomy" id="2779889"/>
    <lineage>
        <taxon>Bacteria</taxon>
        <taxon>Bacillati</taxon>
        <taxon>Cyanobacteriota</taxon>
        <taxon>Cyanophyceae</taxon>
        <taxon>Nostocales</taxon>
        <taxon>Nodulariaceae</taxon>
        <taxon>Anabaenopsis</taxon>
    </lineage>
</organism>
<accession>A0A7S6REF8</accession>